<keyword evidence="2 4" id="KW-0328">Glycosyltransferase</keyword>
<keyword evidence="9" id="KW-1185">Reference proteome</keyword>
<dbReference type="PANTHER" id="PTHR48047:SF84">
    <property type="entry name" value="GLYCOSYLTRANSFERASE"/>
    <property type="match status" value="1"/>
</dbReference>
<dbReference type="SUPFAM" id="SSF53756">
    <property type="entry name" value="UDP-Glycosyltransferase/glycogen phosphorylase"/>
    <property type="match status" value="1"/>
</dbReference>
<accession>A0AA39A0Z5</accession>
<feature type="coiled-coil region" evidence="6">
    <location>
        <begin position="428"/>
        <end position="455"/>
    </location>
</feature>
<comment type="similarity">
    <text evidence="1 4">Belongs to the UDP-glycosyltransferase family.</text>
</comment>
<dbReference type="PANTHER" id="PTHR48047">
    <property type="entry name" value="GLYCOSYLTRANSFERASE"/>
    <property type="match status" value="1"/>
</dbReference>
<evidence type="ECO:0000256" key="3">
    <source>
        <dbReference type="ARBA" id="ARBA00022679"/>
    </source>
</evidence>
<evidence type="ECO:0000313" key="8">
    <source>
        <dbReference type="EMBL" id="KAJ9697918.1"/>
    </source>
</evidence>
<dbReference type="Pfam" id="PF00201">
    <property type="entry name" value="UDPGT"/>
    <property type="match status" value="1"/>
</dbReference>
<keyword evidence="6" id="KW-0175">Coiled coil</keyword>
<sequence length="492" mass="55320">MEKKENIVMFPYMAQGHIIPFLALALEIEKKRGCTITFATTPLNLKKLQSSIPSNSSIVLLEIPFCSSDHGLPPNTDNTDVLPQSLMSCLDEASLSLKSPFRNLISNLVQHGPPPLCIIADIFLGWTAEIAHEFGLYHAIFCVGGGFGMACYYSLWLNVPHPKPNSNGEFSLLDFPEASTIHVTQISENLRAADGTDPYSVFNKEALSEWMNSDGVLFNTIEELDTLGLAYFRRKIGRPVWPVGPVLLSADYAVQEPGTMVEFYKEWLDAKPPNSVLYIAFGSQNTISASQMMQLAMALDVSGKSFIWVIRPPRGVDVESEFKAKEWLPEGFGQRIKDQNRGLLEQKWAPQVEILSHRSISAFLSHCGWNSVFEAFSHGVPIMGWPMSAEQFYNVKFLEEEMGVCVEVARGPTCEVRHEEIVRKIELVMNATEKRKDMRKKISEVRDMMKDAIRDEEGFRGSSVKAMDEFFNAASSTREKTKRGPNKYGQRR</sequence>
<dbReference type="Gene3D" id="3.40.50.2000">
    <property type="entry name" value="Glycogen Phosphorylase B"/>
    <property type="match status" value="2"/>
</dbReference>
<evidence type="ECO:0000256" key="5">
    <source>
        <dbReference type="RuleBase" id="RU362057"/>
    </source>
</evidence>
<dbReference type="FunFam" id="3.40.50.2000:FF:000103">
    <property type="entry name" value="Glycosyltransferase"/>
    <property type="match status" value="1"/>
</dbReference>
<reference evidence="8 9" key="1">
    <citation type="journal article" date="2023" name="BMC Biotechnol.">
        <title>Vitis rotundifolia cv Carlos genome sequencing.</title>
        <authorList>
            <person name="Huff M."/>
            <person name="Hulse-Kemp A."/>
            <person name="Scheffler B."/>
            <person name="Youngblood R."/>
            <person name="Simpson S."/>
            <person name="Babiker E."/>
            <person name="Staton M."/>
        </authorList>
    </citation>
    <scope>NUCLEOTIDE SEQUENCE [LARGE SCALE GENOMIC DNA]</scope>
    <source>
        <tissue evidence="8">Leaf</tissue>
    </source>
</reference>
<dbReference type="EMBL" id="JARBHA010000006">
    <property type="protein sequence ID" value="KAJ9697918.1"/>
    <property type="molecule type" value="Genomic_DNA"/>
</dbReference>
<evidence type="ECO:0000256" key="2">
    <source>
        <dbReference type="ARBA" id="ARBA00022676"/>
    </source>
</evidence>
<evidence type="ECO:0000256" key="1">
    <source>
        <dbReference type="ARBA" id="ARBA00009995"/>
    </source>
</evidence>
<name>A0AA39A0Z5_VITRO</name>
<dbReference type="Pfam" id="PF26168">
    <property type="entry name" value="Glyco_transf_N"/>
    <property type="match status" value="1"/>
</dbReference>
<dbReference type="AlphaFoldDB" id="A0AA39A0Z5"/>
<evidence type="ECO:0000256" key="6">
    <source>
        <dbReference type="SAM" id="Coils"/>
    </source>
</evidence>
<dbReference type="InterPro" id="IPR002213">
    <property type="entry name" value="UDP_glucos_trans"/>
</dbReference>
<dbReference type="CDD" id="cd03784">
    <property type="entry name" value="GT1_Gtf-like"/>
    <property type="match status" value="1"/>
</dbReference>
<organism evidence="8 9">
    <name type="scientific">Vitis rotundifolia</name>
    <name type="common">Muscadine grape</name>
    <dbReference type="NCBI Taxonomy" id="103349"/>
    <lineage>
        <taxon>Eukaryota</taxon>
        <taxon>Viridiplantae</taxon>
        <taxon>Streptophyta</taxon>
        <taxon>Embryophyta</taxon>
        <taxon>Tracheophyta</taxon>
        <taxon>Spermatophyta</taxon>
        <taxon>Magnoliopsida</taxon>
        <taxon>eudicotyledons</taxon>
        <taxon>Gunneridae</taxon>
        <taxon>Pentapetalae</taxon>
        <taxon>rosids</taxon>
        <taxon>Vitales</taxon>
        <taxon>Vitaceae</taxon>
        <taxon>Viteae</taxon>
        <taxon>Vitis</taxon>
    </lineage>
</organism>
<protein>
    <recommendedName>
        <fullName evidence="5">Glycosyltransferase</fullName>
        <ecNumber evidence="5">2.4.1.-</ecNumber>
    </recommendedName>
</protein>
<evidence type="ECO:0000259" key="7">
    <source>
        <dbReference type="Pfam" id="PF26168"/>
    </source>
</evidence>
<dbReference type="EC" id="2.4.1.-" evidence="5"/>
<feature type="domain" description="Glycosyltransferase N-terminal" evidence="7">
    <location>
        <begin position="7"/>
        <end position="132"/>
    </location>
</feature>
<dbReference type="GO" id="GO:0035251">
    <property type="term" value="F:UDP-glucosyltransferase activity"/>
    <property type="evidence" value="ECO:0007669"/>
    <property type="project" value="TreeGrafter"/>
</dbReference>
<keyword evidence="3 4" id="KW-0808">Transferase</keyword>
<dbReference type="FunFam" id="3.40.50.2000:FF:000064">
    <property type="entry name" value="Glycosyltransferase"/>
    <property type="match status" value="1"/>
</dbReference>
<proteinExistence type="inferred from homology"/>
<evidence type="ECO:0000313" key="9">
    <source>
        <dbReference type="Proteomes" id="UP001168098"/>
    </source>
</evidence>
<dbReference type="InterPro" id="IPR058980">
    <property type="entry name" value="Glyco_transf_N"/>
</dbReference>
<gene>
    <name evidence="8" type="ORF">PVL29_007160</name>
</gene>
<dbReference type="PROSITE" id="PS00375">
    <property type="entry name" value="UDPGT"/>
    <property type="match status" value="1"/>
</dbReference>
<evidence type="ECO:0000256" key="4">
    <source>
        <dbReference type="RuleBase" id="RU003718"/>
    </source>
</evidence>
<dbReference type="Proteomes" id="UP001168098">
    <property type="component" value="Unassembled WGS sequence"/>
</dbReference>
<comment type="caution">
    <text evidence="8">The sequence shown here is derived from an EMBL/GenBank/DDBJ whole genome shotgun (WGS) entry which is preliminary data.</text>
</comment>
<dbReference type="InterPro" id="IPR035595">
    <property type="entry name" value="UDP_glycos_trans_CS"/>
</dbReference>